<evidence type="ECO:0000259" key="6">
    <source>
        <dbReference type="Pfam" id="PF25062"/>
    </source>
</evidence>
<dbReference type="EMBL" id="GEDC01031275">
    <property type="protein sequence ID" value="JAS06023.1"/>
    <property type="molecule type" value="Transcribed_RNA"/>
</dbReference>
<evidence type="ECO:0000313" key="14">
    <source>
        <dbReference type="EMBL" id="JAS35305.1"/>
    </source>
</evidence>
<dbReference type="Pfam" id="PF25058">
    <property type="entry name" value="ARM_TT21"/>
    <property type="match status" value="1"/>
</dbReference>
<protein>
    <recommendedName>
        <fullName evidence="16">Tetratricopeptide repeat protein 21B</fullName>
    </recommendedName>
</protein>
<dbReference type="SUPFAM" id="SSF48452">
    <property type="entry name" value="TPR-like"/>
    <property type="match status" value="5"/>
</dbReference>
<evidence type="ECO:0008006" key="16">
    <source>
        <dbReference type="Google" id="ProtNLM"/>
    </source>
</evidence>
<keyword evidence="2" id="KW-0677">Repeat</keyword>
<dbReference type="InterPro" id="IPR056836">
    <property type="entry name" value="ARM_TT21_4th"/>
</dbReference>
<dbReference type="EMBL" id="GEDC01009474">
    <property type="protein sequence ID" value="JAS27824.1"/>
    <property type="molecule type" value="Transcribed_RNA"/>
</dbReference>
<feature type="domain" description="Tetratricopeptide repeat protein 21A/21B fourth ARM" evidence="9">
    <location>
        <begin position="715"/>
        <end position="836"/>
    </location>
</feature>
<evidence type="ECO:0000259" key="9">
    <source>
        <dbReference type="Pfam" id="PF25068"/>
    </source>
</evidence>
<dbReference type="PROSITE" id="PS50005">
    <property type="entry name" value="TPR"/>
    <property type="match status" value="2"/>
</dbReference>
<dbReference type="PANTHER" id="PTHR14699:SF0">
    <property type="entry name" value="TETRATRICOPEPTIDE REPEAT PROTEIN 21 HOMOLOG"/>
    <property type="match status" value="1"/>
</dbReference>
<dbReference type="InterPro" id="IPR011990">
    <property type="entry name" value="TPR-like_helical_dom_sf"/>
</dbReference>
<dbReference type="EMBL" id="GEDC01001993">
    <property type="protein sequence ID" value="JAS35305.1"/>
    <property type="molecule type" value="Transcribed_RNA"/>
</dbReference>
<dbReference type="InterPro" id="IPR056833">
    <property type="entry name" value="ARM_TT21_N"/>
</dbReference>
<evidence type="ECO:0000256" key="3">
    <source>
        <dbReference type="ARBA" id="ARBA00022803"/>
    </source>
</evidence>
<dbReference type="EMBL" id="GEDC01000743">
    <property type="protein sequence ID" value="JAS36555.1"/>
    <property type="molecule type" value="Transcribed_RNA"/>
</dbReference>
<evidence type="ECO:0000313" key="11">
    <source>
        <dbReference type="EMBL" id="JAS17385.1"/>
    </source>
</evidence>
<feature type="repeat" description="TPR" evidence="4">
    <location>
        <begin position="809"/>
        <end position="842"/>
    </location>
</feature>
<dbReference type="FunFam" id="1.25.40.10:FF:000219">
    <property type="entry name" value="Tetratricopeptide repeat domain 21B"/>
    <property type="match status" value="1"/>
</dbReference>
<dbReference type="AlphaFoldDB" id="A0A1B6BXL6"/>
<evidence type="ECO:0000313" key="10">
    <source>
        <dbReference type="EMBL" id="JAS06023.1"/>
    </source>
</evidence>
<dbReference type="InterPro" id="IPR019734">
    <property type="entry name" value="TPR_rpt"/>
</dbReference>
<dbReference type="GO" id="GO:0061512">
    <property type="term" value="P:protein localization to cilium"/>
    <property type="evidence" value="ECO:0007669"/>
    <property type="project" value="TreeGrafter"/>
</dbReference>
<sequence>MASDWLPYYCREKRYGTMIEVVQKSGNDDKLKLQHGVALFLLHRVNEAINILEPIITNSSVSLGAANVCLIAHNLCEVIDKEAVSHLEWRILDEEEKVGEQSLYYAALSLLQIGKAEKSSDYLNKLLEKDPSSVTGLALKGWLELSLGKIKNASQAFKVALEKDKSNIEAQLGEIAIISVKDGISKINQLIVRYPSSTPPLEIKMKLQLSIKDWTLVIDTANRILSLQPNNLPALQIKTLHQIVIEGNYEDGCLNLHRIVQELEKHVNASSNELLFPVKLFSHICGRHSRVLTETIRLAEKAVSLYPTLPDALLELAEQFCMNNQISEASKIYRSVTKLDDSSVKALTGLTNIQFIESGLTDQVQQQVEFLAEVAGPDLSPELLLLRARCEAKDPTALLDKAVKAKLSSASLQKYGPQYFVELDPDFLMEVAKQFPENIEGTKKRIKVLEAITDACPGLAIALLYLAKSLAFCEKYSDAVEILQRLLREIEPSNAEAHLVLAQILVEQEQFTEAQTCLEQGLSCNLQIQERPLYHLLVGTMQRNQGDHSACVKSMQTALTANNGDYKLNLREIGSLYLELSTSLMALDQPEEAGKILNDANKILSGTEQESRLTIANSDLAVFRGDYMMALTLLSSIRSEQNYYLQACKKMADIHLNKLKDAQAYADCFRQLVDSKPTTENLIMLGDAYMAIQEPDLAVKTYEKAMQHSASDPKLSCRLGRVLVSTHQYGKAVKCFREAGQEGCIELAELLVRLGQFDSAEAALKDTPLTQKALVLAKVHEKAGNVNKALKVLEEVRETLGSSDVNLAAKTCLQMAEYCSMLRDHDTAINHYKRALIYQPDDAHAQISLARLYMQVNDWSSCQALCSSLLNKDPNNEPALLMLADLAYRRVDFNDAALHFATLLERHPDYWIALARLIEVKRRTAQLPDVKSFLEAATNIAPNEPGLSYCTGLYDWYSGNTNSALHHFNSARHDNEWGQQALHNMVELCLEGDDGISTATRLLSQMKPQSPDEEINVRLLHDLILLSSKDKQDIDIAMADLAALVSQDTLRVGAILGLATGYVLQKQIPRARNALKRIAKATWLVEEAEYLERCWLLLADLHVQNGKNESAIELLRRVLVHNQSCYRAHELLGLIAEKDQKYLEAGAQYQQAWKLSGETDPALGYKLAFNLLKAKKYAYAISTCQSVLKLNPDYPKIRKDILEKAISHLRT</sequence>
<organism evidence="10">
    <name type="scientific">Clastoptera arizonana</name>
    <name type="common">Arizona spittle bug</name>
    <dbReference type="NCBI Taxonomy" id="38151"/>
    <lineage>
        <taxon>Eukaryota</taxon>
        <taxon>Metazoa</taxon>
        <taxon>Ecdysozoa</taxon>
        <taxon>Arthropoda</taxon>
        <taxon>Hexapoda</taxon>
        <taxon>Insecta</taxon>
        <taxon>Pterygota</taxon>
        <taxon>Neoptera</taxon>
        <taxon>Paraneoptera</taxon>
        <taxon>Hemiptera</taxon>
        <taxon>Auchenorrhyncha</taxon>
        <taxon>Cercopoidea</taxon>
        <taxon>Clastopteridae</taxon>
        <taxon>Clastoptera</taxon>
    </lineage>
</organism>
<evidence type="ECO:0000313" key="12">
    <source>
        <dbReference type="EMBL" id="JAS19930.1"/>
    </source>
</evidence>
<dbReference type="EMBL" id="GEDC01017368">
    <property type="protein sequence ID" value="JAS19930.1"/>
    <property type="molecule type" value="Transcribed_RNA"/>
</dbReference>
<comment type="similarity">
    <text evidence="1">Belongs to the TTC21 family.</text>
</comment>
<gene>
    <name evidence="12" type="ORF">g.31785</name>
    <name evidence="13" type="ORF">g.31788</name>
    <name evidence="10" type="ORF">g.31790</name>
    <name evidence="15" type="ORF">g.31792</name>
    <name evidence="14" type="ORF">g.31794</name>
    <name evidence="11" type="ORF">g.31795</name>
</gene>
<dbReference type="GO" id="GO:0035721">
    <property type="term" value="P:intraciliary retrograde transport"/>
    <property type="evidence" value="ECO:0007669"/>
    <property type="project" value="TreeGrafter"/>
</dbReference>
<dbReference type="EMBL" id="GEDC01019913">
    <property type="protein sequence ID" value="JAS17385.1"/>
    <property type="molecule type" value="Transcribed_RNA"/>
</dbReference>
<evidence type="ECO:0000256" key="2">
    <source>
        <dbReference type="ARBA" id="ARBA00022737"/>
    </source>
</evidence>
<feature type="repeat" description="TPR" evidence="4">
    <location>
        <begin position="679"/>
        <end position="712"/>
    </location>
</feature>
<feature type="domain" description="Tetratricopeptide repeat protein 21A/21B N-terminal ARM repeat" evidence="6">
    <location>
        <begin position="8"/>
        <end position="215"/>
    </location>
</feature>
<evidence type="ECO:0000256" key="1">
    <source>
        <dbReference type="ARBA" id="ARBA00010935"/>
    </source>
</evidence>
<evidence type="ECO:0000259" key="8">
    <source>
        <dbReference type="Pfam" id="PF25064"/>
    </source>
</evidence>
<evidence type="ECO:0000256" key="4">
    <source>
        <dbReference type="PROSITE-ProRule" id="PRU00339"/>
    </source>
</evidence>
<dbReference type="InterPro" id="IPR056832">
    <property type="entry name" value="ARM_TT21_2nd"/>
</dbReference>
<dbReference type="GO" id="GO:0005929">
    <property type="term" value="C:cilium"/>
    <property type="evidence" value="ECO:0007669"/>
    <property type="project" value="GOC"/>
</dbReference>
<dbReference type="GO" id="GO:0030991">
    <property type="term" value="C:intraciliary transport particle A"/>
    <property type="evidence" value="ECO:0007669"/>
    <property type="project" value="TreeGrafter"/>
</dbReference>
<dbReference type="Pfam" id="PF25060">
    <property type="entry name" value="ARM_TT21_2nd"/>
    <property type="match status" value="1"/>
</dbReference>
<proteinExistence type="inferred from homology"/>
<reference evidence="10" key="1">
    <citation type="submission" date="2015-12" db="EMBL/GenBank/DDBJ databases">
        <title>De novo transcriptome assembly of four potential Pierce s Disease insect vectors from Arizona vineyards.</title>
        <authorList>
            <person name="Tassone E.E."/>
        </authorList>
    </citation>
    <scope>NUCLEOTIDE SEQUENCE</scope>
</reference>
<dbReference type="InterPro" id="IPR056834">
    <property type="entry name" value="ARM_TT21_C"/>
</dbReference>
<dbReference type="SMART" id="SM00028">
    <property type="entry name" value="TPR"/>
    <property type="match status" value="15"/>
</dbReference>
<dbReference type="Pfam" id="PF25068">
    <property type="entry name" value="ARM_TT21_4th"/>
    <property type="match status" value="1"/>
</dbReference>
<keyword evidence="3 4" id="KW-0802">TPR repeat</keyword>
<evidence type="ECO:0000259" key="5">
    <source>
        <dbReference type="Pfam" id="PF25060"/>
    </source>
</evidence>
<evidence type="ECO:0000259" key="7">
    <source>
        <dbReference type="Pfam" id="PF25063"/>
    </source>
</evidence>
<name>A0A1B6BXL6_9HEMI</name>
<dbReference type="InterPro" id="IPR040364">
    <property type="entry name" value="TTC21A/TTC21B"/>
</dbReference>
<dbReference type="Gene3D" id="1.25.40.10">
    <property type="entry name" value="Tetratricopeptide repeat domain"/>
    <property type="match status" value="6"/>
</dbReference>
<accession>A0A1B6BXL6</accession>
<dbReference type="Pfam" id="PF25063">
    <property type="entry name" value="ARM_TT21_C"/>
    <property type="match status" value="1"/>
</dbReference>
<evidence type="ECO:0000313" key="13">
    <source>
        <dbReference type="EMBL" id="JAS27824.1"/>
    </source>
</evidence>
<feature type="domain" description="Tetratricopeptide repeat protein 21A/21B fifth ARM repeats" evidence="8">
    <location>
        <begin position="877"/>
        <end position="990"/>
    </location>
</feature>
<evidence type="ECO:0000313" key="15">
    <source>
        <dbReference type="EMBL" id="JAS36555.1"/>
    </source>
</evidence>
<dbReference type="Pfam" id="PF13181">
    <property type="entry name" value="TPR_8"/>
    <property type="match status" value="1"/>
</dbReference>
<feature type="domain" description="Tetratricopeptide repeat protein 21A/21B C-terminal ARM" evidence="7">
    <location>
        <begin position="998"/>
        <end position="1205"/>
    </location>
</feature>
<dbReference type="Pfam" id="PF25062">
    <property type="entry name" value="ARM_TT21_N"/>
    <property type="match status" value="1"/>
</dbReference>
<feature type="domain" description="Tetratricopeptide repeat protein 21A/21B second ARM" evidence="5">
    <location>
        <begin position="261"/>
        <end position="508"/>
    </location>
</feature>
<dbReference type="Pfam" id="PF25064">
    <property type="entry name" value="ARM_TT21_5th"/>
    <property type="match status" value="1"/>
</dbReference>
<dbReference type="InterPro" id="IPR056835">
    <property type="entry name" value="ARM_TT21_5th"/>
</dbReference>
<dbReference type="PANTHER" id="PTHR14699">
    <property type="entry name" value="STI2 PROTEIN-RELATED"/>
    <property type="match status" value="1"/>
</dbReference>